<dbReference type="Gene3D" id="3.30.360.10">
    <property type="entry name" value="Dihydrodipicolinate Reductase, domain 2"/>
    <property type="match status" value="1"/>
</dbReference>
<comment type="caution">
    <text evidence="3">The sequence shown here is derived from an EMBL/GenBank/DDBJ whole genome shotgun (WGS) entry which is preliminary data.</text>
</comment>
<dbReference type="InterPro" id="IPR055170">
    <property type="entry name" value="GFO_IDH_MocA-like_dom"/>
</dbReference>
<evidence type="ECO:0000259" key="1">
    <source>
        <dbReference type="Pfam" id="PF01408"/>
    </source>
</evidence>
<sequence length="347" mass="39817">MNIGLVGCGRVSEIHMNAYKNIQEAKVIAVSDINLNRARAFAQKYKIEKVYDDAAKLFELEDLDFVDICTPISTHAKLACDAAKYGHNIFLEKPMARTSIECDQIIHEVSKNKVKLCICHNQLFLPNVMRAKAMVDSGNFPLAYFKITNRESAELIGAPNWIMTPEHGGALWETGAHAAYLQLHFLKNIEKVWAVGEKIAHQVHDHFIIMPRNSNKTLGVIEISWLAKKVEEIFELIDSKGRKLQILDYGFLLRFSEERPKHIPQGLYQDLKQIIGKWAKFFASNLRNRHMLNCLPQYILITQFIQSIKNDTNPPVTPEDGRKTVRLLEYMEESLNKNKPIQVKDLY</sequence>
<evidence type="ECO:0000313" key="3">
    <source>
        <dbReference type="EMBL" id="HHR92073.1"/>
    </source>
</evidence>
<name>A0A7C5YR07_UNCC3</name>
<dbReference type="AlphaFoldDB" id="A0A7C5YR07"/>
<feature type="domain" description="Gfo/Idh/MocA-like oxidoreductase N-terminal" evidence="1">
    <location>
        <begin position="1"/>
        <end position="117"/>
    </location>
</feature>
<dbReference type="InterPro" id="IPR051450">
    <property type="entry name" value="Gfo/Idh/MocA_Oxidoreductases"/>
</dbReference>
<dbReference type="InterPro" id="IPR000683">
    <property type="entry name" value="Gfo/Idh/MocA-like_OxRdtase_N"/>
</dbReference>
<dbReference type="PANTHER" id="PTHR43377">
    <property type="entry name" value="BILIVERDIN REDUCTASE A"/>
    <property type="match status" value="1"/>
</dbReference>
<accession>A0A7C5YR07</accession>
<feature type="domain" description="GFO/IDH/MocA-like oxidoreductase" evidence="2">
    <location>
        <begin position="130"/>
        <end position="241"/>
    </location>
</feature>
<dbReference type="Pfam" id="PF22725">
    <property type="entry name" value="GFO_IDH_MocA_C3"/>
    <property type="match status" value="1"/>
</dbReference>
<dbReference type="InterPro" id="IPR036291">
    <property type="entry name" value="NAD(P)-bd_dom_sf"/>
</dbReference>
<evidence type="ECO:0000259" key="2">
    <source>
        <dbReference type="Pfam" id="PF22725"/>
    </source>
</evidence>
<dbReference type="EMBL" id="DRVY01000029">
    <property type="protein sequence ID" value="HHR92073.1"/>
    <property type="molecule type" value="Genomic_DNA"/>
</dbReference>
<protein>
    <submittedName>
        <fullName evidence="3">Gfo/Idh/MocA family oxidoreductase</fullName>
    </submittedName>
</protein>
<reference evidence="3" key="1">
    <citation type="journal article" date="2020" name="mSystems">
        <title>Genome- and Community-Level Interaction Insights into Carbon Utilization and Element Cycling Functions of Hydrothermarchaeota in Hydrothermal Sediment.</title>
        <authorList>
            <person name="Zhou Z."/>
            <person name="Liu Y."/>
            <person name="Xu W."/>
            <person name="Pan J."/>
            <person name="Luo Z.H."/>
            <person name="Li M."/>
        </authorList>
    </citation>
    <scope>NUCLEOTIDE SEQUENCE [LARGE SCALE GENOMIC DNA]</scope>
    <source>
        <strain evidence="3">SpSt-1042</strain>
    </source>
</reference>
<dbReference type="SUPFAM" id="SSF55347">
    <property type="entry name" value="Glyceraldehyde-3-phosphate dehydrogenase-like, C-terminal domain"/>
    <property type="match status" value="1"/>
</dbReference>
<organism evidence="3">
    <name type="scientific">candidate division CPR3 bacterium</name>
    <dbReference type="NCBI Taxonomy" id="2268181"/>
    <lineage>
        <taxon>Bacteria</taxon>
        <taxon>Bacteria division CPR3</taxon>
    </lineage>
</organism>
<dbReference type="SUPFAM" id="SSF51735">
    <property type="entry name" value="NAD(P)-binding Rossmann-fold domains"/>
    <property type="match status" value="1"/>
</dbReference>
<dbReference type="Pfam" id="PF01408">
    <property type="entry name" value="GFO_IDH_MocA"/>
    <property type="match status" value="1"/>
</dbReference>
<dbReference type="GO" id="GO:0000166">
    <property type="term" value="F:nucleotide binding"/>
    <property type="evidence" value="ECO:0007669"/>
    <property type="project" value="InterPro"/>
</dbReference>
<dbReference type="PANTHER" id="PTHR43377:SF1">
    <property type="entry name" value="BILIVERDIN REDUCTASE A"/>
    <property type="match status" value="1"/>
</dbReference>
<gene>
    <name evidence="3" type="ORF">ENL96_00980</name>
</gene>
<proteinExistence type="predicted"/>
<dbReference type="Gene3D" id="3.40.50.720">
    <property type="entry name" value="NAD(P)-binding Rossmann-like Domain"/>
    <property type="match status" value="1"/>
</dbReference>